<dbReference type="EMBL" id="BAAARV010000124">
    <property type="protein sequence ID" value="GAA2391168.1"/>
    <property type="molecule type" value="Genomic_DNA"/>
</dbReference>
<comment type="caution">
    <text evidence="1">The sequence shown here is derived from an EMBL/GenBank/DDBJ whole genome shotgun (WGS) entry which is preliminary data.</text>
</comment>
<dbReference type="InterPro" id="IPR011009">
    <property type="entry name" value="Kinase-like_dom_sf"/>
</dbReference>
<evidence type="ECO:0008006" key="3">
    <source>
        <dbReference type="Google" id="ProtNLM"/>
    </source>
</evidence>
<evidence type="ECO:0000313" key="2">
    <source>
        <dbReference type="Proteomes" id="UP001501444"/>
    </source>
</evidence>
<gene>
    <name evidence="1" type="ORF">GCM10010170_103410</name>
</gene>
<name>A0ABP5V355_9ACTN</name>
<dbReference type="Proteomes" id="UP001501444">
    <property type="component" value="Unassembled WGS sequence"/>
</dbReference>
<accession>A0ABP5V355</accession>
<sequence>MSPIKTAPAELRADDEQLRAQYVEEVLALLYPGSGDQPVEYLVIPNARKPRLLVPADDRRVAAAAVRRYAEPQSRLARLKRDAVVTALRTGLSGLLLRDRLRLHPAADTIDAYLARALGTGLRLSVHIGPARANRKPVLQLLDAAGNTLAFAKLGTSALTRTLVRAEADALAAVGSAGLSAVQVPSVLHAGQWGEHEVLVQSALPVWLPRAPLTAPRLSAAMLEVARCCGTGRGTLGGSGYWARLRARLAAVADHAEGAALRTAADRVARVAGDVELQFGSWHGDWSPWNMASLAGAVLVWDWERFTPGVPIGFDALHHALQLGIGRSPSAGQAVNELVAAAPDLLLPFGVVHRQAVGVTALLYLIDLATRYVTDRQAEAGARLGVLGSWLLPVLVARVEAL</sequence>
<dbReference type="RefSeq" id="WP_344620130.1">
    <property type="nucleotide sequence ID" value="NZ_BAAARV010000124.1"/>
</dbReference>
<organism evidence="1 2">
    <name type="scientific">Dactylosporangium salmoneum</name>
    <dbReference type="NCBI Taxonomy" id="53361"/>
    <lineage>
        <taxon>Bacteria</taxon>
        <taxon>Bacillati</taxon>
        <taxon>Actinomycetota</taxon>
        <taxon>Actinomycetes</taxon>
        <taxon>Micromonosporales</taxon>
        <taxon>Micromonosporaceae</taxon>
        <taxon>Dactylosporangium</taxon>
    </lineage>
</organism>
<protein>
    <recommendedName>
        <fullName evidence="3">Aminoglycoside phosphotransferase domain-containing protein</fullName>
    </recommendedName>
</protein>
<dbReference type="SUPFAM" id="SSF56112">
    <property type="entry name" value="Protein kinase-like (PK-like)"/>
    <property type="match status" value="1"/>
</dbReference>
<keyword evidence="2" id="KW-1185">Reference proteome</keyword>
<reference evidence="2" key="1">
    <citation type="journal article" date="2019" name="Int. J. Syst. Evol. Microbiol.">
        <title>The Global Catalogue of Microorganisms (GCM) 10K type strain sequencing project: providing services to taxonomists for standard genome sequencing and annotation.</title>
        <authorList>
            <consortium name="The Broad Institute Genomics Platform"/>
            <consortium name="The Broad Institute Genome Sequencing Center for Infectious Disease"/>
            <person name="Wu L."/>
            <person name="Ma J."/>
        </authorList>
    </citation>
    <scope>NUCLEOTIDE SEQUENCE [LARGE SCALE GENOMIC DNA]</scope>
    <source>
        <strain evidence="2">JCM 3272</strain>
    </source>
</reference>
<proteinExistence type="predicted"/>
<evidence type="ECO:0000313" key="1">
    <source>
        <dbReference type="EMBL" id="GAA2391168.1"/>
    </source>
</evidence>